<comment type="catalytic activity">
    <reaction evidence="7 8 9">
        <text>alpha-D-glucose 6-phosphate = beta-D-fructose 6-phosphate</text>
        <dbReference type="Rhea" id="RHEA:11816"/>
        <dbReference type="ChEBI" id="CHEBI:57634"/>
        <dbReference type="ChEBI" id="CHEBI:58225"/>
        <dbReference type="EC" id="5.3.1.9"/>
    </reaction>
</comment>
<evidence type="ECO:0000313" key="11">
    <source>
        <dbReference type="Proteomes" id="UP000287502"/>
    </source>
</evidence>
<dbReference type="GO" id="GO:0004347">
    <property type="term" value="F:glucose-6-phosphate isomerase activity"/>
    <property type="evidence" value="ECO:0007669"/>
    <property type="project" value="UniProtKB-UniRule"/>
</dbReference>
<evidence type="ECO:0000256" key="4">
    <source>
        <dbReference type="ARBA" id="ARBA00022490"/>
    </source>
</evidence>
<dbReference type="InterPro" id="IPR035476">
    <property type="entry name" value="SIS_PGI_1"/>
</dbReference>
<feature type="active site" evidence="8">
    <location>
        <position position="310"/>
    </location>
</feature>
<evidence type="ECO:0000256" key="5">
    <source>
        <dbReference type="ARBA" id="ARBA00023152"/>
    </source>
</evidence>
<dbReference type="HAMAP" id="MF_00473">
    <property type="entry name" value="G6P_isomerase"/>
    <property type="match status" value="1"/>
</dbReference>
<evidence type="ECO:0000256" key="3">
    <source>
        <dbReference type="ARBA" id="ARBA00022432"/>
    </source>
</evidence>
<dbReference type="PANTHER" id="PTHR11469:SF1">
    <property type="entry name" value="GLUCOSE-6-PHOSPHATE ISOMERASE"/>
    <property type="match status" value="1"/>
</dbReference>
<protein>
    <recommendedName>
        <fullName evidence="8">Glucose-6-phosphate isomerase</fullName>
        <shortName evidence="8">GPI</shortName>
        <ecNumber evidence="8">5.3.1.9</ecNumber>
    </recommendedName>
    <alternativeName>
        <fullName evidence="8">Phosphoglucose isomerase</fullName>
        <shortName evidence="8">PGI</shortName>
    </alternativeName>
    <alternativeName>
        <fullName evidence="8">Phosphohexose isomerase</fullName>
        <shortName evidence="8">PHI</shortName>
    </alternativeName>
</protein>
<evidence type="ECO:0000256" key="6">
    <source>
        <dbReference type="ARBA" id="ARBA00023235"/>
    </source>
</evidence>
<gene>
    <name evidence="8" type="primary">pgi</name>
    <name evidence="10" type="ORF">EP073_06310</name>
</gene>
<dbReference type="PRINTS" id="PR00662">
    <property type="entry name" value="G6PISOMERASE"/>
</dbReference>
<dbReference type="InterPro" id="IPR035482">
    <property type="entry name" value="SIS_PGI_2"/>
</dbReference>
<comment type="pathway">
    <text evidence="8">Carbohydrate biosynthesis; gluconeogenesis.</text>
</comment>
<organism evidence="10 11">
    <name type="scientific">Geovibrio thiophilus</name>
    <dbReference type="NCBI Taxonomy" id="139438"/>
    <lineage>
        <taxon>Bacteria</taxon>
        <taxon>Pseudomonadati</taxon>
        <taxon>Deferribacterota</taxon>
        <taxon>Deferribacteres</taxon>
        <taxon>Deferribacterales</taxon>
        <taxon>Geovibrionaceae</taxon>
        <taxon>Geovibrio</taxon>
    </lineage>
</organism>
<dbReference type="EMBL" id="CP035108">
    <property type="protein sequence ID" value="QAR33034.1"/>
    <property type="molecule type" value="Genomic_DNA"/>
</dbReference>
<accession>A0A410JXY7</accession>
<evidence type="ECO:0000313" key="10">
    <source>
        <dbReference type="EMBL" id="QAR33034.1"/>
    </source>
</evidence>
<dbReference type="GO" id="GO:0048029">
    <property type="term" value="F:monosaccharide binding"/>
    <property type="evidence" value="ECO:0007669"/>
    <property type="project" value="TreeGrafter"/>
</dbReference>
<reference evidence="10 11" key="1">
    <citation type="submission" date="2019-01" db="EMBL/GenBank/DDBJ databases">
        <title>Geovibrio thiophilus DSM 11263, complete genome.</title>
        <authorList>
            <person name="Spring S."/>
            <person name="Bunk B."/>
            <person name="Sproer C."/>
        </authorList>
    </citation>
    <scope>NUCLEOTIDE SEQUENCE [LARGE SCALE GENOMIC DNA]</scope>
    <source>
        <strain evidence="10 11">DSM 11263</strain>
    </source>
</reference>
<name>A0A410JXY7_9BACT</name>
<evidence type="ECO:0000256" key="9">
    <source>
        <dbReference type="RuleBase" id="RU000612"/>
    </source>
</evidence>
<dbReference type="GO" id="GO:0097367">
    <property type="term" value="F:carbohydrate derivative binding"/>
    <property type="evidence" value="ECO:0007669"/>
    <property type="project" value="InterPro"/>
</dbReference>
<dbReference type="InterPro" id="IPR001672">
    <property type="entry name" value="G6P_Isomerase"/>
</dbReference>
<dbReference type="GO" id="GO:0051156">
    <property type="term" value="P:glucose 6-phosphate metabolic process"/>
    <property type="evidence" value="ECO:0007669"/>
    <property type="project" value="TreeGrafter"/>
</dbReference>
<feature type="active site" evidence="8">
    <location>
        <position position="421"/>
    </location>
</feature>
<comment type="pathway">
    <text evidence="1 8 9">Carbohydrate degradation; glycolysis; D-glyceraldehyde 3-phosphate and glycerone phosphate from D-glucose: step 2/4.</text>
</comment>
<dbReference type="KEGG" id="gtl:EP073_06310"/>
<dbReference type="CDD" id="cd05016">
    <property type="entry name" value="SIS_PGI_2"/>
    <property type="match status" value="1"/>
</dbReference>
<dbReference type="SUPFAM" id="SSF53697">
    <property type="entry name" value="SIS domain"/>
    <property type="match status" value="1"/>
</dbReference>
<dbReference type="InterPro" id="IPR046348">
    <property type="entry name" value="SIS_dom_sf"/>
</dbReference>
<evidence type="ECO:0000256" key="8">
    <source>
        <dbReference type="HAMAP-Rule" id="MF_00473"/>
    </source>
</evidence>
<sequence length="452" mass="50115">MERIRLDYNYVSSAFIKGGMGETDFEQYKEKARLGLSRLIDLVNSGSIGFPNLKGQNTVAMKSFAKEIKGSVNDFIVAGIGGSSLGLETLCDALLPFGYNSLSYGERGSKPRIWVADNVDPSKVASIMNTCEPDDTFICVISKSGSTVETAANFNILYEWLKSNVKDISKKVVVITDPDKGIMRSIATEKKFRAFDVPSNVGGRYSVLSPVGLLPAAVLGMDIDRLIKGGASITSDNYEMILVLASIYMYYMDNGRNMNVMMPYSSRLKSFSAWFCQLWGESLGKRYDRSGKEVFFGSTPVPSVGVIDQHSLVQLFKEGPSDKLVTFIEVLNHESDKTLKSSFPAYDYLNGHTMGELCNVELKATEAALKNTGKPSLKLIIDVLDEYTLGQLFMLYQYVVPVIGLAHDIDPFDQPGVEEGKEYAYGLLGRDGFEEKKKAFTEIYRKQNDFIL</sequence>
<dbReference type="CDD" id="cd05015">
    <property type="entry name" value="SIS_PGI_1"/>
    <property type="match status" value="1"/>
</dbReference>
<dbReference type="FunFam" id="3.40.50.10490:FF:000016">
    <property type="entry name" value="Glucose-6-phosphate isomerase"/>
    <property type="match status" value="1"/>
</dbReference>
<keyword evidence="11" id="KW-1185">Reference proteome</keyword>
<dbReference type="Pfam" id="PF00342">
    <property type="entry name" value="PGI"/>
    <property type="match status" value="1"/>
</dbReference>
<keyword evidence="5 8" id="KW-0324">Glycolysis</keyword>
<dbReference type="RefSeq" id="WP_128466320.1">
    <property type="nucleotide sequence ID" value="NZ_CP035108.1"/>
</dbReference>
<dbReference type="OrthoDB" id="140919at2"/>
<keyword evidence="6 8" id="KW-0413">Isomerase</keyword>
<dbReference type="PROSITE" id="PS00765">
    <property type="entry name" value="P_GLUCOSE_ISOMERASE_1"/>
    <property type="match status" value="1"/>
</dbReference>
<dbReference type="PANTHER" id="PTHR11469">
    <property type="entry name" value="GLUCOSE-6-PHOSPHATE ISOMERASE"/>
    <property type="match status" value="1"/>
</dbReference>
<dbReference type="GO" id="GO:0006096">
    <property type="term" value="P:glycolytic process"/>
    <property type="evidence" value="ECO:0007669"/>
    <property type="project" value="UniProtKB-UniRule"/>
</dbReference>
<evidence type="ECO:0000256" key="1">
    <source>
        <dbReference type="ARBA" id="ARBA00004926"/>
    </source>
</evidence>
<feature type="active site" description="Proton donor" evidence="8">
    <location>
        <position position="281"/>
    </location>
</feature>
<dbReference type="Proteomes" id="UP000287502">
    <property type="component" value="Chromosome"/>
</dbReference>
<evidence type="ECO:0000256" key="7">
    <source>
        <dbReference type="ARBA" id="ARBA00029321"/>
    </source>
</evidence>
<dbReference type="EC" id="5.3.1.9" evidence="8"/>
<keyword evidence="4 8" id="KW-0963">Cytoplasm</keyword>
<keyword evidence="3 8" id="KW-0312">Gluconeogenesis</keyword>
<evidence type="ECO:0000256" key="2">
    <source>
        <dbReference type="ARBA" id="ARBA00006604"/>
    </source>
</evidence>
<dbReference type="PROSITE" id="PS51463">
    <property type="entry name" value="P_GLUCOSE_ISOMERASE_3"/>
    <property type="match status" value="1"/>
</dbReference>
<dbReference type="Gene3D" id="3.40.50.10490">
    <property type="entry name" value="Glucose-6-phosphate isomerase like protein, domain 1"/>
    <property type="match status" value="2"/>
</dbReference>
<dbReference type="UniPathway" id="UPA00138"/>
<dbReference type="GO" id="GO:0005829">
    <property type="term" value="C:cytosol"/>
    <property type="evidence" value="ECO:0007669"/>
    <property type="project" value="TreeGrafter"/>
</dbReference>
<comment type="subcellular location">
    <subcellularLocation>
        <location evidence="8">Cytoplasm</location>
    </subcellularLocation>
</comment>
<dbReference type="UniPathway" id="UPA00109">
    <property type="reaction ID" value="UER00181"/>
</dbReference>
<comment type="similarity">
    <text evidence="2 8 9">Belongs to the GPI family.</text>
</comment>
<comment type="function">
    <text evidence="8">Catalyzes the reversible isomerization of glucose-6-phosphate to fructose-6-phosphate.</text>
</comment>
<dbReference type="AlphaFoldDB" id="A0A410JXY7"/>
<dbReference type="GO" id="GO:0006094">
    <property type="term" value="P:gluconeogenesis"/>
    <property type="evidence" value="ECO:0007669"/>
    <property type="project" value="UniProtKB-UniRule"/>
</dbReference>
<dbReference type="InterPro" id="IPR018189">
    <property type="entry name" value="Phosphoglucose_isomerase_CS"/>
</dbReference>
<proteinExistence type="inferred from homology"/>